<dbReference type="PROSITE" id="PS51272">
    <property type="entry name" value="SLH"/>
    <property type="match status" value="1"/>
</dbReference>
<accession>A0A6M1PLB4</accession>
<evidence type="ECO:0000256" key="1">
    <source>
        <dbReference type="SAM" id="SignalP"/>
    </source>
</evidence>
<dbReference type="AlphaFoldDB" id="A0A6M1PLB4"/>
<keyword evidence="4" id="KW-1185">Reference proteome</keyword>
<protein>
    <submittedName>
        <fullName evidence="3">S-layer homology domain-containing protein</fullName>
    </submittedName>
</protein>
<name>A0A6M1PLB4_9BACL</name>
<dbReference type="Pfam" id="PF00395">
    <property type="entry name" value="SLH"/>
    <property type="match status" value="1"/>
</dbReference>
<comment type="caution">
    <text evidence="3">The sequence shown here is derived from an EMBL/GenBank/DDBJ whole genome shotgun (WGS) entry which is preliminary data.</text>
</comment>
<feature type="signal peptide" evidence="1">
    <location>
        <begin position="1"/>
        <end position="27"/>
    </location>
</feature>
<feature type="chain" id="PRO_5026812842" evidence="1">
    <location>
        <begin position="28"/>
        <end position="220"/>
    </location>
</feature>
<dbReference type="InterPro" id="IPR001119">
    <property type="entry name" value="SLH_dom"/>
</dbReference>
<evidence type="ECO:0000313" key="4">
    <source>
        <dbReference type="Proteomes" id="UP000480151"/>
    </source>
</evidence>
<organism evidence="3 4">
    <name type="scientific">Paenibacillus apii</name>
    <dbReference type="NCBI Taxonomy" id="1850370"/>
    <lineage>
        <taxon>Bacteria</taxon>
        <taxon>Bacillati</taxon>
        <taxon>Bacillota</taxon>
        <taxon>Bacilli</taxon>
        <taxon>Bacillales</taxon>
        <taxon>Paenibacillaceae</taxon>
        <taxon>Paenibacillus</taxon>
    </lineage>
</organism>
<keyword evidence="1" id="KW-0732">Signal</keyword>
<sequence length="220" mass="23412">MTFTKKALAAVSISALMMLSAGSAVFAAGSGFTDLGSVQGKEMIQSLKDRGLVKGVDGSQFKPGSSLSAAQGIQFIAGGLQLSLAAIDFIKAPVASDIFTKVKDDAWYAEAFINAHYNGVEVPADIDPKEPMTKQQFTALLVQGLEKAGNLPMIKLAPAKIADEDQIDPSYQGGIQRSLAYKITALDKDGKFHPESKLTRAEAAVMLYNALEYLKAHGNR</sequence>
<gene>
    <name evidence="3" type="ORF">G5B47_12515</name>
</gene>
<dbReference type="EMBL" id="JAAKGU010000005">
    <property type="protein sequence ID" value="NGM83238.1"/>
    <property type="molecule type" value="Genomic_DNA"/>
</dbReference>
<dbReference type="Proteomes" id="UP000480151">
    <property type="component" value="Unassembled WGS sequence"/>
</dbReference>
<evidence type="ECO:0000313" key="3">
    <source>
        <dbReference type="EMBL" id="NGM83238.1"/>
    </source>
</evidence>
<dbReference type="RefSeq" id="WP_165098480.1">
    <property type="nucleotide sequence ID" value="NZ_JAAKGU010000005.1"/>
</dbReference>
<proteinExistence type="predicted"/>
<feature type="domain" description="SLH" evidence="2">
    <location>
        <begin position="158"/>
        <end position="220"/>
    </location>
</feature>
<evidence type="ECO:0000259" key="2">
    <source>
        <dbReference type="PROSITE" id="PS51272"/>
    </source>
</evidence>
<reference evidence="3 4" key="1">
    <citation type="submission" date="2020-02" db="EMBL/GenBank/DDBJ databases">
        <authorList>
            <person name="Gao J."/>
            <person name="Sun J."/>
        </authorList>
    </citation>
    <scope>NUCLEOTIDE SEQUENCE [LARGE SCALE GENOMIC DNA]</scope>
    <source>
        <strain evidence="3 4">7124</strain>
    </source>
</reference>